<comment type="caution">
    <text evidence="6">The sequence shown here is derived from an EMBL/GenBank/DDBJ whole genome shotgun (WGS) entry which is preliminary data.</text>
</comment>
<keyword evidence="4" id="KW-0812">Transmembrane</keyword>
<keyword evidence="2 6" id="KW-0378">Hydrolase</keyword>
<accession>A0ABY1RHU8</accession>
<dbReference type="SUPFAM" id="SSF53474">
    <property type="entry name" value="alpha/beta-Hydrolases"/>
    <property type="match status" value="1"/>
</dbReference>
<dbReference type="PANTHER" id="PTHR43248">
    <property type="entry name" value="2-SUCCINYL-6-HYDROXY-2,4-CYCLOHEXADIENE-1-CARBOXYLATE SYNTHASE"/>
    <property type="match status" value="1"/>
</dbReference>
<protein>
    <submittedName>
        <fullName evidence="6">Alpha/beta hydrolase fold</fullName>
    </submittedName>
</protein>
<dbReference type="InterPro" id="IPR051601">
    <property type="entry name" value="Serine_prot/Carboxylest_S33"/>
</dbReference>
<feature type="region of interest" description="Disordered" evidence="3">
    <location>
        <begin position="1"/>
        <end position="27"/>
    </location>
</feature>
<dbReference type="Proteomes" id="UP000194464">
    <property type="component" value="Unassembled WGS sequence"/>
</dbReference>
<comment type="similarity">
    <text evidence="1">Belongs to the peptidase S33 family.</text>
</comment>
<keyword evidence="4" id="KW-1133">Transmembrane helix</keyword>
<feature type="domain" description="Peptidase S33 tripeptidyl aminopeptidase-like C-terminal" evidence="5">
    <location>
        <begin position="438"/>
        <end position="540"/>
    </location>
</feature>
<keyword evidence="7" id="KW-1185">Reference proteome</keyword>
<evidence type="ECO:0000256" key="1">
    <source>
        <dbReference type="ARBA" id="ARBA00010088"/>
    </source>
</evidence>
<dbReference type="EMBL" id="FXWJ01000005">
    <property type="protein sequence ID" value="SMQ74171.1"/>
    <property type="molecule type" value="Genomic_DNA"/>
</dbReference>
<dbReference type="GO" id="GO:0016787">
    <property type="term" value="F:hydrolase activity"/>
    <property type="evidence" value="ECO:0007669"/>
    <property type="project" value="UniProtKB-KW"/>
</dbReference>
<feature type="compositionally biased region" description="Basic residues" evidence="3">
    <location>
        <begin position="18"/>
        <end position="27"/>
    </location>
</feature>
<evidence type="ECO:0000313" key="7">
    <source>
        <dbReference type="Proteomes" id="UP000194464"/>
    </source>
</evidence>
<dbReference type="Gene3D" id="3.40.50.1820">
    <property type="entry name" value="alpha/beta hydrolase"/>
    <property type="match status" value="1"/>
</dbReference>
<gene>
    <name evidence="6" type="ORF">SAMN06295909_3544</name>
</gene>
<evidence type="ECO:0000259" key="5">
    <source>
        <dbReference type="Pfam" id="PF08386"/>
    </source>
</evidence>
<name>A0ABY1RHU8_9MICO</name>
<dbReference type="PANTHER" id="PTHR43248:SF25">
    <property type="entry name" value="AB HYDROLASE-1 DOMAIN-CONTAINING PROTEIN-RELATED"/>
    <property type="match status" value="1"/>
</dbReference>
<organism evidence="6 7">
    <name type="scientific">Plantibacter elymi</name>
    <name type="common">nom. nud.</name>
    <dbReference type="NCBI Taxonomy" id="199708"/>
    <lineage>
        <taxon>Bacteria</taxon>
        <taxon>Bacillati</taxon>
        <taxon>Actinomycetota</taxon>
        <taxon>Actinomycetes</taxon>
        <taxon>Micrococcales</taxon>
        <taxon>Microbacteriaceae</taxon>
        <taxon>Plantibacter</taxon>
    </lineage>
</organism>
<evidence type="ECO:0000256" key="3">
    <source>
        <dbReference type="SAM" id="MobiDB-lite"/>
    </source>
</evidence>
<feature type="compositionally biased region" description="Polar residues" evidence="3">
    <location>
        <begin position="1"/>
        <end position="10"/>
    </location>
</feature>
<evidence type="ECO:0000256" key="4">
    <source>
        <dbReference type="SAM" id="Phobius"/>
    </source>
</evidence>
<keyword evidence="4" id="KW-0472">Membrane</keyword>
<sequence length="541" mass="57950">MTSPRQQPSDSTGSTGAPRRRGPGARRAARVALVAGLAVAALTLSGCVTAFLPPKAAEPTTSSSSPATSDVAAELKPFYEQKLDWKTSGCADGFECATAKAPIDWDNPSDGELSLALVRHQATNGKPIGSLFMNPGGPGGSGYSLVADSLDFAVDKDLQENFDVVGFDPRGVGKSTPVTCLTDSEMDAYLYDVTPGKRGSDEWIAANEKAAKDFGDACAEETGKMLEFVDTQSAAKDLDMLRAAVGDKQLYYLGYSYGTFLGATYAELFPKNVGRLVLDGAIDPSTSNFEVVKEQAKGFESALRAYLEDCMTGKDCPFKGSVDSAMTEIKTLLDEVDANPIPGDDGRELGGNTLLTAIIYPLYQADAWPYLSKMFAEVMQGGTDIAFQFADGYNGRNESGKYADNQTEAFNAINCLDYSYDDDKTKMADEAKQLEEAAPVIGEYMAYGDTFCANWPYQTRTERGEIHAKGAAPILVVGTTNDPATPYVWAQNLAEQLDKGQLITYKGEGHTGYNKGSDCVNQAVDQYLIDGTVPSKDPMCS</sequence>
<reference evidence="6 7" key="1">
    <citation type="submission" date="2017-04" db="EMBL/GenBank/DDBJ databases">
        <authorList>
            <person name="Varghese N."/>
            <person name="Submissions S."/>
        </authorList>
    </citation>
    <scope>NUCLEOTIDE SEQUENCE [LARGE SCALE GENOMIC DNA]</scope>
    <source>
        <strain evidence="6 7">VKM Ac-1784</strain>
    </source>
</reference>
<dbReference type="InterPro" id="IPR013595">
    <property type="entry name" value="Pept_S33_TAP-like_C"/>
</dbReference>
<dbReference type="InterPro" id="IPR029058">
    <property type="entry name" value="AB_hydrolase_fold"/>
</dbReference>
<proteinExistence type="inferred from homology"/>
<feature type="transmembrane region" description="Helical" evidence="4">
    <location>
        <begin position="28"/>
        <end position="52"/>
    </location>
</feature>
<evidence type="ECO:0000256" key="2">
    <source>
        <dbReference type="ARBA" id="ARBA00022801"/>
    </source>
</evidence>
<dbReference type="Pfam" id="PF08386">
    <property type="entry name" value="Abhydrolase_4"/>
    <property type="match status" value="1"/>
</dbReference>
<evidence type="ECO:0000313" key="6">
    <source>
        <dbReference type="EMBL" id="SMQ74171.1"/>
    </source>
</evidence>